<protein>
    <submittedName>
        <fullName evidence="1">Uncharacterized protein</fullName>
    </submittedName>
</protein>
<name>A0ACC0UMD4_9AGAM</name>
<reference evidence="1" key="1">
    <citation type="submission" date="2021-03" db="EMBL/GenBank/DDBJ databases">
        <title>Evolutionary priming and transition to the ectomycorrhizal habit in an iconic lineage of mushroom-forming fungi: is preadaptation a requirement?</title>
        <authorList>
            <consortium name="DOE Joint Genome Institute"/>
            <person name="Looney B.P."/>
            <person name="Miyauchi S."/>
            <person name="Morin E."/>
            <person name="Drula E."/>
            <person name="Courty P.E."/>
            <person name="Chicoki N."/>
            <person name="Fauchery L."/>
            <person name="Kohler A."/>
            <person name="Kuo A."/>
            <person name="LaButti K."/>
            <person name="Pangilinan J."/>
            <person name="Lipzen A."/>
            <person name="Riley R."/>
            <person name="Andreopoulos W."/>
            <person name="He G."/>
            <person name="Johnson J."/>
            <person name="Barry K.W."/>
            <person name="Grigoriev I.V."/>
            <person name="Nagy L."/>
            <person name="Hibbett D."/>
            <person name="Henrissat B."/>
            <person name="Matheny P.B."/>
            <person name="Labbe J."/>
            <person name="Martin A.F."/>
        </authorList>
    </citation>
    <scope>NUCLEOTIDE SEQUENCE</scope>
    <source>
        <strain evidence="1">BPL698</strain>
    </source>
</reference>
<dbReference type="EMBL" id="JAGFNK010000005">
    <property type="protein sequence ID" value="KAI9512884.1"/>
    <property type="molecule type" value="Genomic_DNA"/>
</dbReference>
<comment type="caution">
    <text evidence="1">The sequence shown here is derived from an EMBL/GenBank/DDBJ whole genome shotgun (WGS) entry which is preliminary data.</text>
</comment>
<gene>
    <name evidence="1" type="ORF">F5148DRAFT_654060</name>
</gene>
<evidence type="ECO:0000313" key="2">
    <source>
        <dbReference type="Proteomes" id="UP001207468"/>
    </source>
</evidence>
<sequence length="70" mass="7889">MSHHKTRQTPQYSEAVRKRTIWESYAVLPPKVRLNVSLALCSVAIAGIFISDYLEKAMHPPQKATSNPPK</sequence>
<dbReference type="Proteomes" id="UP001207468">
    <property type="component" value="Unassembled WGS sequence"/>
</dbReference>
<accession>A0ACC0UMD4</accession>
<proteinExistence type="predicted"/>
<organism evidence="1 2">
    <name type="scientific">Russula earlei</name>
    <dbReference type="NCBI Taxonomy" id="71964"/>
    <lineage>
        <taxon>Eukaryota</taxon>
        <taxon>Fungi</taxon>
        <taxon>Dikarya</taxon>
        <taxon>Basidiomycota</taxon>
        <taxon>Agaricomycotina</taxon>
        <taxon>Agaricomycetes</taxon>
        <taxon>Russulales</taxon>
        <taxon>Russulaceae</taxon>
        <taxon>Russula</taxon>
    </lineage>
</organism>
<evidence type="ECO:0000313" key="1">
    <source>
        <dbReference type="EMBL" id="KAI9512884.1"/>
    </source>
</evidence>
<keyword evidence="2" id="KW-1185">Reference proteome</keyword>